<protein>
    <submittedName>
        <fullName evidence="2">Uncharacterized protein</fullName>
    </submittedName>
</protein>
<dbReference type="Proteomes" id="UP001143463">
    <property type="component" value="Unassembled WGS sequence"/>
</dbReference>
<gene>
    <name evidence="2" type="ORF">GCM10017577_26850</name>
</gene>
<comment type="caution">
    <text evidence="2">The sequence shown here is derived from an EMBL/GenBank/DDBJ whole genome shotgun (WGS) entry which is preliminary data.</text>
</comment>
<dbReference type="AlphaFoldDB" id="A0A9W6L5Q2"/>
<keyword evidence="3" id="KW-1185">Reference proteome</keyword>
<accession>A0A9W6L5Q2</accession>
<feature type="region of interest" description="Disordered" evidence="1">
    <location>
        <begin position="12"/>
        <end position="61"/>
    </location>
</feature>
<organism evidence="2 3">
    <name type="scientific">Pseudonocardia halophobica</name>
    <dbReference type="NCBI Taxonomy" id="29401"/>
    <lineage>
        <taxon>Bacteria</taxon>
        <taxon>Bacillati</taxon>
        <taxon>Actinomycetota</taxon>
        <taxon>Actinomycetes</taxon>
        <taxon>Pseudonocardiales</taxon>
        <taxon>Pseudonocardiaceae</taxon>
        <taxon>Pseudonocardia</taxon>
    </lineage>
</organism>
<proteinExistence type="predicted"/>
<reference evidence="2" key="2">
    <citation type="submission" date="2023-01" db="EMBL/GenBank/DDBJ databases">
        <authorList>
            <person name="Sun Q."/>
            <person name="Evtushenko L."/>
        </authorList>
    </citation>
    <scope>NUCLEOTIDE SEQUENCE</scope>
    <source>
        <strain evidence="2">VKM Ac-1069</strain>
    </source>
</reference>
<evidence type="ECO:0000313" key="2">
    <source>
        <dbReference type="EMBL" id="GLL11544.1"/>
    </source>
</evidence>
<name>A0A9W6L5Q2_9PSEU</name>
<sequence length="61" mass="5875">MLGRCATVAAGTGGGAILSIPGSKGSDAVTGGNGPSRRPDRDARKSDANRCVTGDAAGGME</sequence>
<dbReference type="EMBL" id="BSFQ01000009">
    <property type="protein sequence ID" value="GLL11544.1"/>
    <property type="molecule type" value="Genomic_DNA"/>
</dbReference>
<reference evidence="2" key="1">
    <citation type="journal article" date="2014" name="Int. J. Syst. Evol. Microbiol.">
        <title>Complete genome sequence of Corynebacterium casei LMG S-19264T (=DSM 44701T), isolated from a smear-ripened cheese.</title>
        <authorList>
            <consortium name="US DOE Joint Genome Institute (JGI-PGF)"/>
            <person name="Walter F."/>
            <person name="Albersmeier A."/>
            <person name="Kalinowski J."/>
            <person name="Ruckert C."/>
        </authorList>
    </citation>
    <scope>NUCLEOTIDE SEQUENCE</scope>
    <source>
        <strain evidence="2">VKM Ac-1069</strain>
    </source>
</reference>
<evidence type="ECO:0000313" key="3">
    <source>
        <dbReference type="Proteomes" id="UP001143463"/>
    </source>
</evidence>
<evidence type="ECO:0000256" key="1">
    <source>
        <dbReference type="SAM" id="MobiDB-lite"/>
    </source>
</evidence>
<feature type="compositionally biased region" description="Basic and acidic residues" evidence="1">
    <location>
        <begin position="37"/>
        <end position="48"/>
    </location>
</feature>